<feature type="domain" description="F-box" evidence="2">
    <location>
        <begin position="6"/>
        <end position="49"/>
    </location>
</feature>
<dbReference type="SUPFAM" id="SSF81383">
    <property type="entry name" value="F-box domain"/>
    <property type="match status" value="1"/>
</dbReference>
<dbReference type="Pfam" id="PF00646">
    <property type="entry name" value="F-box"/>
    <property type="match status" value="1"/>
</dbReference>
<feature type="region of interest" description="Disordered" evidence="1">
    <location>
        <begin position="660"/>
        <end position="688"/>
    </location>
</feature>
<reference evidence="3" key="2">
    <citation type="submission" date="2015-06" db="UniProtKB">
        <authorList>
            <consortium name="EnsemblPlants"/>
        </authorList>
    </citation>
    <scope>IDENTIFICATION</scope>
</reference>
<feature type="region of interest" description="Disordered" evidence="1">
    <location>
        <begin position="705"/>
        <end position="751"/>
    </location>
</feature>
<dbReference type="AlphaFoldDB" id="A0A0E0MY05"/>
<sequence length="847" mass="92464">MNPPELMDDLVDEILLRLPPDEPACLARASAVCKRWRRLLSDRAFLLRRRRRAPPPLLGFLHNLDNADHPDRFVPTTALPIPPPPPELHCGMALDCRHGCALLDAYPSRIDLVVWHPMTGHLLRRLPRPDVPYLFYYNAAVLCAAAAAGCDHLDCHEGPFRVVVVGTEEDNEAWATVYSSESDEWSPPTSARLARGPEFCVEGKPATLIGDSLYFALVFGIGVVKFDMKRHRLSLIDPPAELDDGFVLMPLDNDGVLGLAAVEDHSLLSVWSMDVSLDHGHGVANWEKCRVIELDSLLPNLDHSTPVLPIGFVEGANIIFLRTDAGVFTLELRSMRVTKVCKNGFFYAVVPYTSFYIPGVHLQQQHSGPQISNGRAWGSQAANMRRGSSEQPRERAPLHQQRRAGRPVNSQRPTGDMVRSSGRASRLASQDCSVLTHVLVDHYSYRLTPEAAFRATMGTIQDSDIIIVVFHNMKPEDCLLSSILCFVQASQDAHYGAGNLITNSLAHLKDKNLHYSSAPRVKTLCSKRVKAVTSTAMNREPVSSSLKSRSIWTPMIQATSTLSGTCNPIMIWQSVQPDESRTTTGSVLGETTLIVCMGCTFLFLSAKMMAPACSAALPTMGRRMMLMKLTERPHDCEVGSMVPTTYSERTEMTAVMRASQKSALANPSAGSSSSSPASPPSTSCGSNSWRCLEEEVGDVGRQHDEAAGAGEVEGRRGRGGGDGVLAGGDGVAEEERGGVAEDGEEEEGGADVGLVAVGWRAPRLTTPPQKREVPRTRRRLERTEPSREHLTTSIFPLSSANSAMISSVAFPHVAFSSPPTAPHAYTIINTPQQQVQLLHIQCLGCVW</sequence>
<feature type="region of interest" description="Disordered" evidence="1">
    <location>
        <begin position="765"/>
        <end position="789"/>
    </location>
</feature>
<keyword evidence="4" id="KW-1185">Reference proteome</keyword>
<feature type="compositionally biased region" description="Basic and acidic residues" evidence="1">
    <location>
        <begin position="769"/>
        <end position="789"/>
    </location>
</feature>
<dbReference type="Gramene" id="ORUFI01G21930.1">
    <property type="protein sequence ID" value="ORUFI01G21930.1"/>
    <property type="gene ID" value="ORUFI01G21930"/>
</dbReference>
<feature type="compositionally biased region" description="Basic and acidic residues" evidence="1">
    <location>
        <begin position="705"/>
        <end position="716"/>
    </location>
</feature>
<evidence type="ECO:0000256" key="1">
    <source>
        <dbReference type="SAM" id="MobiDB-lite"/>
    </source>
</evidence>
<feature type="compositionally biased region" description="Basic and acidic residues" evidence="1">
    <location>
        <begin position="387"/>
        <end position="397"/>
    </location>
</feature>
<accession>A0A0E0MY05</accession>
<dbReference type="Pfam" id="PF23635">
    <property type="entry name" value="Beta-prop_AT5G49610-like"/>
    <property type="match status" value="1"/>
</dbReference>
<feature type="region of interest" description="Disordered" evidence="1">
    <location>
        <begin position="367"/>
        <end position="424"/>
    </location>
</feature>
<feature type="compositionally biased region" description="Gly residues" evidence="1">
    <location>
        <begin position="720"/>
        <end position="730"/>
    </location>
</feature>
<dbReference type="Proteomes" id="UP000008022">
    <property type="component" value="Unassembled WGS sequence"/>
</dbReference>
<dbReference type="OMA" id="YSERTEM"/>
<dbReference type="PANTHER" id="PTHR32133">
    <property type="entry name" value="OS07G0120400 PROTEIN"/>
    <property type="match status" value="1"/>
</dbReference>
<dbReference type="PANTHER" id="PTHR32133:SF366">
    <property type="entry name" value="OS07G0122900 PROTEIN"/>
    <property type="match status" value="1"/>
</dbReference>
<name>A0A0E0MY05_ORYRU</name>
<dbReference type="EnsemblPlants" id="ORUFI01G21930.1">
    <property type="protein sequence ID" value="ORUFI01G21930.1"/>
    <property type="gene ID" value="ORUFI01G21930"/>
</dbReference>
<evidence type="ECO:0000313" key="4">
    <source>
        <dbReference type="Proteomes" id="UP000008022"/>
    </source>
</evidence>
<organism evidence="3 4">
    <name type="scientific">Oryza rufipogon</name>
    <name type="common">Brownbeard rice</name>
    <name type="synonym">Asian wild rice</name>
    <dbReference type="NCBI Taxonomy" id="4529"/>
    <lineage>
        <taxon>Eukaryota</taxon>
        <taxon>Viridiplantae</taxon>
        <taxon>Streptophyta</taxon>
        <taxon>Embryophyta</taxon>
        <taxon>Tracheophyta</taxon>
        <taxon>Spermatophyta</taxon>
        <taxon>Magnoliopsida</taxon>
        <taxon>Liliopsida</taxon>
        <taxon>Poales</taxon>
        <taxon>Poaceae</taxon>
        <taxon>BOP clade</taxon>
        <taxon>Oryzoideae</taxon>
        <taxon>Oryzeae</taxon>
        <taxon>Oryzinae</taxon>
        <taxon>Oryza</taxon>
    </lineage>
</organism>
<protein>
    <recommendedName>
        <fullName evidence="2">F-box domain-containing protein</fullName>
    </recommendedName>
</protein>
<dbReference type="Gene3D" id="1.20.1280.50">
    <property type="match status" value="1"/>
</dbReference>
<dbReference type="SMART" id="SM00256">
    <property type="entry name" value="FBOX"/>
    <property type="match status" value="1"/>
</dbReference>
<dbReference type="InterPro" id="IPR036047">
    <property type="entry name" value="F-box-like_dom_sf"/>
</dbReference>
<evidence type="ECO:0000259" key="2">
    <source>
        <dbReference type="SMART" id="SM00256"/>
    </source>
</evidence>
<reference evidence="4" key="1">
    <citation type="submission" date="2013-06" db="EMBL/GenBank/DDBJ databases">
        <authorList>
            <person name="Zhao Q."/>
        </authorList>
    </citation>
    <scope>NUCLEOTIDE SEQUENCE</scope>
    <source>
        <strain evidence="4">cv. W1943</strain>
    </source>
</reference>
<proteinExistence type="predicted"/>
<dbReference type="InterPro" id="IPR001810">
    <property type="entry name" value="F-box_dom"/>
</dbReference>
<dbReference type="InterPro" id="IPR056594">
    <property type="entry name" value="AT5G49610-like_b-prop"/>
</dbReference>
<evidence type="ECO:0000313" key="3">
    <source>
        <dbReference type="EnsemblPlants" id="ORUFI01G21930.1"/>
    </source>
</evidence>
<feature type="compositionally biased region" description="Low complexity" evidence="1">
    <location>
        <begin position="662"/>
        <end position="683"/>
    </location>
</feature>